<gene>
    <name evidence="1" type="primary">ORF126032</name>
</gene>
<evidence type="ECO:0000313" key="1">
    <source>
        <dbReference type="EMBL" id="CEK81442.1"/>
    </source>
</evidence>
<proteinExistence type="predicted"/>
<protein>
    <submittedName>
        <fullName evidence="1">Uncharacterized protein</fullName>
    </submittedName>
</protein>
<dbReference type="AlphaFoldDB" id="A0A0B7ALL2"/>
<feature type="non-terminal residue" evidence="1">
    <location>
        <position position="1"/>
    </location>
</feature>
<sequence>NAGDFSDPCLYQYLNPVSPHLSCFDFTNHTPGVTEYENMRVVICSIYKSCFS</sequence>
<name>A0A0B7ALL2_9EUPU</name>
<organism evidence="1">
    <name type="scientific">Arion vulgaris</name>
    <dbReference type="NCBI Taxonomy" id="1028688"/>
    <lineage>
        <taxon>Eukaryota</taxon>
        <taxon>Metazoa</taxon>
        <taxon>Spiralia</taxon>
        <taxon>Lophotrochozoa</taxon>
        <taxon>Mollusca</taxon>
        <taxon>Gastropoda</taxon>
        <taxon>Heterobranchia</taxon>
        <taxon>Euthyneura</taxon>
        <taxon>Panpulmonata</taxon>
        <taxon>Eupulmonata</taxon>
        <taxon>Stylommatophora</taxon>
        <taxon>Helicina</taxon>
        <taxon>Arionoidea</taxon>
        <taxon>Arionidae</taxon>
        <taxon>Arion</taxon>
    </lineage>
</organism>
<dbReference type="EMBL" id="HACG01034577">
    <property type="protein sequence ID" value="CEK81442.1"/>
    <property type="molecule type" value="Transcribed_RNA"/>
</dbReference>
<reference evidence="1" key="1">
    <citation type="submission" date="2014-12" db="EMBL/GenBank/DDBJ databases">
        <title>Insight into the proteome of Arion vulgaris.</title>
        <authorList>
            <person name="Aradska J."/>
            <person name="Bulat T."/>
            <person name="Smidak R."/>
            <person name="Sarate P."/>
            <person name="Gangsoo J."/>
            <person name="Sialana F."/>
            <person name="Bilban M."/>
            <person name="Lubec G."/>
        </authorList>
    </citation>
    <scope>NUCLEOTIDE SEQUENCE</scope>
    <source>
        <tissue evidence="1">Skin</tissue>
    </source>
</reference>
<accession>A0A0B7ALL2</accession>